<dbReference type="GO" id="GO:1901678">
    <property type="term" value="P:iron coordination entity transport"/>
    <property type="evidence" value="ECO:0007669"/>
    <property type="project" value="UniProtKB-ARBA"/>
</dbReference>
<dbReference type="Gene3D" id="3.40.50.1980">
    <property type="entry name" value="Nitrogenase molybdenum iron protein domain"/>
    <property type="match status" value="2"/>
</dbReference>
<sequence>MKRISITASVIAASALLLAGCSGAESAADESSEAPITVKTGQGEVEVPANPERIVALQSAADDVAALGKAPSAVAGSTMAGEDGRYPWQQNIDAETVDTTLVGEEDFTVDVEKVAALEPDLIFAAPWNVTDKKVYEQLSEIAPVVTPDSEAANPDWDSTVKTVGSALGLDDEAEDLISSTESELGEEGKELGVQGKTYQLISPQRGSIFFGNAKPLELYGLEPGKHQSEDEVNSYELSFEKMSELDADYLLIWPLDEEGKKQVEENPAYDSLPSVKNGNAEFVDTEFASALNAASPASLTWLNEQGGMKEILGK</sequence>
<proteinExistence type="inferred from homology"/>
<organism evidence="7 8">
    <name type="scientific">Brevibacterium aurantiacum</name>
    <dbReference type="NCBI Taxonomy" id="273384"/>
    <lineage>
        <taxon>Bacteria</taxon>
        <taxon>Bacillati</taxon>
        <taxon>Actinomycetota</taxon>
        <taxon>Actinomycetes</taxon>
        <taxon>Micrococcales</taxon>
        <taxon>Brevibacteriaceae</taxon>
        <taxon>Brevibacterium</taxon>
    </lineage>
</organism>
<dbReference type="PANTHER" id="PTHR30532:SF1">
    <property type="entry name" value="IRON(3+)-HYDROXAMATE-BINDING PROTEIN FHUD"/>
    <property type="match status" value="1"/>
</dbReference>
<dbReference type="SUPFAM" id="SSF53807">
    <property type="entry name" value="Helical backbone' metal receptor"/>
    <property type="match status" value="1"/>
</dbReference>
<evidence type="ECO:0000259" key="6">
    <source>
        <dbReference type="PROSITE" id="PS50983"/>
    </source>
</evidence>
<evidence type="ECO:0000256" key="5">
    <source>
        <dbReference type="SAM" id="SignalP"/>
    </source>
</evidence>
<keyword evidence="4 5" id="KW-0732">Signal</keyword>
<reference evidence="7 8" key="1">
    <citation type="submission" date="2018-10" db="EMBL/GenBank/DDBJ databases">
        <title>Brevibacterium genomes from Austrain hard cheese rinds.</title>
        <authorList>
            <person name="Anast J.M."/>
            <person name="Dzieciol M."/>
            <person name="Schultz D.L."/>
            <person name="Mann E."/>
            <person name="Wagner M."/>
            <person name="Schmitz-Esser S."/>
        </authorList>
    </citation>
    <scope>NUCLEOTIDE SEQUENCE [LARGE SCALE GENOMIC DNA]</scope>
    <source>
        <strain evidence="7 8">L261</strain>
    </source>
</reference>
<comment type="similarity">
    <text evidence="2">Belongs to the bacterial solute-binding protein 8 family.</text>
</comment>
<evidence type="ECO:0000256" key="2">
    <source>
        <dbReference type="ARBA" id="ARBA00008814"/>
    </source>
</evidence>
<dbReference type="PANTHER" id="PTHR30532">
    <property type="entry name" value="IRON III DICITRATE-BINDING PERIPLASMIC PROTEIN"/>
    <property type="match status" value="1"/>
</dbReference>
<dbReference type="InterPro" id="IPR051313">
    <property type="entry name" value="Bact_iron-sidero_bind"/>
</dbReference>
<feature type="signal peptide" evidence="5">
    <location>
        <begin position="1"/>
        <end position="27"/>
    </location>
</feature>
<protein>
    <submittedName>
        <fullName evidence="7">ABC transporter substrate-binding protein</fullName>
    </submittedName>
</protein>
<comment type="caution">
    <text evidence="7">The sequence shown here is derived from an EMBL/GenBank/DDBJ whole genome shotgun (WGS) entry which is preliminary data.</text>
</comment>
<dbReference type="RefSeq" id="WP_135447262.1">
    <property type="nucleotide sequence ID" value="NZ_JBQDCY010000072.1"/>
</dbReference>
<feature type="chain" id="PRO_5021338122" evidence="5">
    <location>
        <begin position="28"/>
        <end position="314"/>
    </location>
</feature>
<dbReference type="Pfam" id="PF01497">
    <property type="entry name" value="Peripla_BP_2"/>
    <property type="match status" value="1"/>
</dbReference>
<dbReference type="Proteomes" id="UP000297736">
    <property type="component" value="Unassembled WGS sequence"/>
</dbReference>
<keyword evidence="3" id="KW-0813">Transport</keyword>
<dbReference type="GO" id="GO:0030288">
    <property type="term" value="C:outer membrane-bounded periplasmic space"/>
    <property type="evidence" value="ECO:0007669"/>
    <property type="project" value="TreeGrafter"/>
</dbReference>
<comment type="subcellular location">
    <subcellularLocation>
        <location evidence="1">Cell envelope</location>
    </subcellularLocation>
</comment>
<gene>
    <name evidence="7" type="ORF">EB834_09080</name>
</gene>
<dbReference type="AlphaFoldDB" id="A0A4Z0KNH5"/>
<dbReference type="PROSITE" id="PS50983">
    <property type="entry name" value="FE_B12_PBP"/>
    <property type="match status" value="1"/>
</dbReference>
<evidence type="ECO:0000256" key="1">
    <source>
        <dbReference type="ARBA" id="ARBA00004196"/>
    </source>
</evidence>
<evidence type="ECO:0000256" key="4">
    <source>
        <dbReference type="ARBA" id="ARBA00022729"/>
    </source>
</evidence>
<dbReference type="InterPro" id="IPR002491">
    <property type="entry name" value="ABC_transptr_periplasmic_BD"/>
</dbReference>
<evidence type="ECO:0000256" key="3">
    <source>
        <dbReference type="ARBA" id="ARBA00022448"/>
    </source>
</evidence>
<name>A0A4Z0KNH5_BREAU</name>
<dbReference type="PROSITE" id="PS51257">
    <property type="entry name" value="PROKAR_LIPOPROTEIN"/>
    <property type="match status" value="1"/>
</dbReference>
<accession>A0A4Z0KNH5</accession>
<feature type="domain" description="Fe/B12 periplasmic-binding" evidence="6">
    <location>
        <begin position="53"/>
        <end position="314"/>
    </location>
</feature>
<evidence type="ECO:0000313" key="7">
    <source>
        <dbReference type="EMBL" id="TGD39094.1"/>
    </source>
</evidence>
<evidence type="ECO:0000313" key="8">
    <source>
        <dbReference type="Proteomes" id="UP000297736"/>
    </source>
</evidence>
<dbReference type="EMBL" id="RHFF01000007">
    <property type="protein sequence ID" value="TGD39094.1"/>
    <property type="molecule type" value="Genomic_DNA"/>
</dbReference>